<organism evidence="2 3">
    <name type="scientific">Mucilaginibacter ginsenosidivorax</name>
    <dbReference type="NCBI Taxonomy" id="862126"/>
    <lineage>
        <taxon>Bacteria</taxon>
        <taxon>Pseudomonadati</taxon>
        <taxon>Bacteroidota</taxon>
        <taxon>Sphingobacteriia</taxon>
        <taxon>Sphingobacteriales</taxon>
        <taxon>Sphingobacteriaceae</taxon>
        <taxon>Mucilaginibacter</taxon>
    </lineage>
</organism>
<accession>A0A5B8W5I3</accession>
<reference evidence="2 3" key="1">
    <citation type="journal article" date="2013" name="J. Microbiol.">
        <title>Mucilaginibacter ginsenosidivorax sp. nov., with ginsenoside converting activity isolated from sediment.</title>
        <authorList>
            <person name="Kim J.K."/>
            <person name="Choi T.E."/>
            <person name="Liu Q.M."/>
            <person name="Park H.Y."/>
            <person name="Yi T.H."/>
            <person name="Yoon M.H."/>
            <person name="Kim S.C."/>
            <person name="Im W.T."/>
        </authorList>
    </citation>
    <scope>NUCLEOTIDE SEQUENCE [LARGE SCALE GENOMIC DNA]</scope>
    <source>
        <strain evidence="2 3">KHI28</strain>
    </source>
</reference>
<dbReference type="AlphaFoldDB" id="A0A5B8W5I3"/>
<name>A0A5B8W5I3_9SPHI</name>
<keyword evidence="1" id="KW-0472">Membrane</keyword>
<protein>
    <submittedName>
        <fullName evidence="2">Uncharacterized protein</fullName>
    </submittedName>
</protein>
<evidence type="ECO:0000256" key="1">
    <source>
        <dbReference type="SAM" id="Phobius"/>
    </source>
</evidence>
<keyword evidence="3" id="KW-1185">Reference proteome</keyword>
<sequence>MFRRIRSNRDPRDTLYSEFKKEFSAYAGKGSRFSQELAAKYPRLLFGLMTALLLASAVLAVLLHPKMVPPEKAKAQPQSEVLNSGFDHILAAGAALKTTIHLRRQVDSITAKQVLNKSDSITLVRDLDSLQHIRLTLPH</sequence>
<keyword evidence="1" id="KW-0812">Transmembrane</keyword>
<dbReference type="RefSeq" id="WP_147058061.1">
    <property type="nucleotide sequence ID" value="NZ_CP042437.1"/>
</dbReference>
<evidence type="ECO:0000313" key="2">
    <source>
        <dbReference type="EMBL" id="QEC78941.1"/>
    </source>
</evidence>
<dbReference type="EMBL" id="CP042437">
    <property type="protein sequence ID" value="QEC78941.1"/>
    <property type="molecule type" value="Genomic_DNA"/>
</dbReference>
<feature type="transmembrane region" description="Helical" evidence="1">
    <location>
        <begin position="44"/>
        <end position="63"/>
    </location>
</feature>
<dbReference type="Proteomes" id="UP000321362">
    <property type="component" value="Chromosome"/>
</dbReference>
<keyword evidence="1" id="KW-1133">Transmembrane helix</keyword>
<dbReference type="OrthoDB" id="796951at2"/>
<proteinExistence type="predicted"/>
<gene>
    <name evidence="2" type="ORF">FSB76_24430</name>
</gene>
<dbReference type="KEGG" id="mgk:FSB76_24430"/>
<evidence type="ECO:0000313" key="3">
    <source>
        <dbReference type="Proteomes" id="UP000321362"/>
    </source>
</evidence>